<organism evidence="2 3">
    <name type="scientific">Gaiella occulta</name>
    <dbReference type="NCBI Taxonomy" id="1002870"/>
    <lineage>
        <taxon>Bacteria</taxon>
        <taxon>Bacillati</taxon>
        <taxon>Actinomycetota</taxon>
        <taxon>Thermoleophilia</taxon>
        <taxon>Gaiellales</taxon>
        <taxon>Gaiellaceae</taxon>
        <taxon>Gaiella</taxon>
    </lineage>
</organism>
<name>A0A7M2YV14_9ACTN</name>
<keyword evidence="1" id="KW-0732">Signal</keyword>
<reference evidence="3" key="2">
    <citation type="journal article" date="2019" name="MicrobiologyOpen">
        <title>High-quality draft genome sequence of Gaiella occulta isolated from a 150 meter deep mineral water borehole and comparison with the genome sequences of other deep-branching lineages of the phylum Actinobacteria.</title>
        <authorList>
            <person name="Severino R."/>
            <person name="Froufe H.J.C."/>
            <person name="Barroso C."/>
            <person name="Albuquerque L."/>
            <person name="Lobo-da-Cunha A."/>
            <person name="da Costa M.S."/>
            <person name="Egas C."/>
        </authorList>
    </citation>
    <scope>NUCLEOTIDE SEQUENCE [LARGE SCALE GENOMIC DNA]</scope>
    <source>
        <strain evidence="3">F2-233</strain>
    </source>
</reference>
<feature type="signal peptide" evidence="1">
    <location>
        <begin position="1"/>
        <end position="20"/>
    </location>
</feature>
<dbReference type="AlphaFoldDB" id="A0A7M2YV14"/>
<comment type="caution">
    <text evidence="2">The sequence shown here is derived from an EMBL/GenBank/DDBJ whole genome shotgun (WGS) entry which is preliminary data.</text>
</comment>
<accession>A0A7M2YV14</accession>
<evidence type="ECO:0008006" key="4">
    <source>
        <dbReference type="Google" id="ProtNLM"/>
    </source>
</evidence>
<evidence type="ECO:0000256" key="1">
    <source>
        <dbReference type="SAM" id="SignalP"/>
    </source>
</evidence>
<dbReference type="RefSeq" id="WP_147281339.1">
    <property type="nucleotide sequence ID" value="NZ_QQZY01000010.1"/>
</dbReference>
<feature type="chain" id="PRO_5029573857" description="Phage tail protein" evidence="1">
    <location>
        <begin position="21"/>
        <end position="419"/>
    </location>
</feature>
<keyword evidence="3" id="KW-1185">Reference proteome</keyword>
<reference evidence="2 3" key="1">
    <citation type="submission" date="2018-07" db="EMBL/GenBank/DDBJ databases">
        <title>High-quality-draft genome sequence of Gaiella occulta.</title>
        <authorList>
            <person name="Severino R."/>
            <person name="Froufe H.J.C."/>
            <person name="Rainey F.A."/>
            <person name="Barroso C."/>
            <person name="Albuquerque L."/>
            <person name="Lobo-Da-Cunha A."/>
            <person name="Da Costa M.S."/>
            <person name="Egas C."/>
        </authorList>
    </citation>
    <scope>NUCLEOTIDE SEQUENCE [LARGE SCALE GENOMIC DNA]</scope>
    <source>
        <strain evidence="2 3">F2-233</strain>
    </source>
</reference>
<protein>
    <recommendedName>
        <fullName evidence="4">Phage tail protein</fullName>
    </recommendedName>
</protein>
<evidence type="ECO:0000313" key="2">
    <source>
        <dbReference type="EMBL" id="RDI73317.1"/>
    </source>
</evidence>
<dbReference type="EMBL" id="QQZY01000010">
    <property type="protein sequence ID" value="RDI73317.1"/>
    <property type="molecule type" value="Genomic_DNA"/>
</dbReference>
<evidence type="ECO:0000313" key="3">
    <source>
        <dbReference type="Proteomes" id="UP000254134"/>
    </source>
</evidence>
<dbReference type="Proteomes" id="UP000254134">
    <property type="component" value="Unassembled WGS sequence"/>
</dbReference>
<proteinExistence type="predicted"/>
<gene>
    <name evidence="2" type="ORF">Gocc_2917</name>
</gene>
<sequence>MSLLLLLRQTAAASVGIALATAKAEISWSAAPRGSFVLNTSALDSTATLGISAFDDAFGGPYDDITPYLDEITIESGRSDDIALLNESSCTLVLRDRTGLFSAENPASPLYSDIAARLHPVRVSMTVAGTTYRQFYGWARRIRWQPRRRSGYTTIECVDLLYWLRRTSPTIAATGPTTVGAAIGLILDAVGWIDPAMRSIATGDPIANFSADGSKTALTLIQELLDFERGVFWVSGSGVATYETRHARALKLTAGTIANEMQAVGPGVDADRVRTKVTVTRTGGVPQVVEDAAAANLWGPSDGDSIVSSYLASDAQAAELGNYVISQTKSPRSPLRSLEFDGRTTALLTQLLAREFGDKVTVTEAAGGTAGSFHVEQRRLKVSAGSRLVEGSWIVSRASANTVFVVDTSALDSGAVVAY</sequence>